<dbReference type="InterPro" id="IPR045867">
    <property type="entry name" value="DNA-dir_RpoC_beta_prime"/>
</dbReference>
<evidence type="ECO:0000256" key="8">
    <source>
        <dbReference type="ARBA" id="ARBA00048552"/>
    </source>
</evidence>
<feature type="binding site" evidence="9">
    <location>
        <position position="2031"/>
    </location>
    <ligand>
        <name>Mg(2+)</name>
        <dbReference type="ChEBI" id="CHEBI:18420"/>
    </ligand>
</feature>
<dbReference type="PANTHER" id="PTHR19376:SF54">
    <property type="entry name" value="DNA-DIRECTED RNA POLYMERASE SUBUNIT BETA"/>
    <property type="match status" value="1"/>
</dbReference>
<dbReference type="Pfam" id="PF04997">
    <property type="entry name" value="RNA_pol_Rpb1_1"/>
    <property type="match status" value="2"/>
</dbReference>
<keyword evidence="5 9" id="KW-0808">Transferase</keyword>
<dbReference type="GO" id="GO:0003899">
    <property type="term" value="F:DNA-directed RNA polymerase activity"/>
    <property type="evidence" value="ECO:0007669"/>
    <property type="project" value="UniProtKB-UniRule"/>
</dbReference>
<feature type="binding site" evidence="9">
    <location>
        <position position="106"/>
    </location>
    <ligand>
        <name>Zn(2+)</name>
        <dbReference type="ChEBI" id="CHEBI:29105"/>
    </ligand>
</feature>
<evidence type="ECO:0000256" key="4">
    <source>
        <dbReference type="ARBA" id="ARBA00022640"/>
    </source>
</evidence>
<evidence type="ECO:0000256" key="7">
    <source>
        <dbReference type="ARBA" id="ARBA00023163"/>
    </source>
</evidence>
<name>A0A6H1XEB7_9CHLO</name>
<keyword evidence="4 12" id="KW-0934">Plastid</keyword>
<dbReference type="Pfam" id="PF00623">
    <property type="entry name" value="RNA_pol_Rpb1_2"/>
    <property type="match status" value="2"/>
</dbReference>
<feature type="binding site" evidence="9">
    <location>
        <position position="104"/>
    </location>
    <ligand>
        <name>Zn(2+)</name>
        <dbReference type="ChEBI" id="CHEBI:29105"/>
    </ligand>
</feature>
<dbReference type="GO" id="GO:0008270">
    <property type="term" value="F:zinc ion binding"/>
    <property type="evidence" value="ECO:0007669"/>
    <property type="project" value="UniProtKB-UniRule"/>
</dbReference>
<dbReference type="InterPro" id="IPR007080">
    <property type="entry name" value="RNA_pol_Rpb1_1"/>
</dbReference>
<dbReference type="Gene3D" id="1.10.40.90">
    <property type="match status" value="1"/>
</dbReference>
<evidence type="ECO:0000259" key="11">
    <source>
        <dbReference type="SMART" id="SM00663"/>
    </source>
</evidence>
<keyword evidence="6 9" id="KW-0548">Nucleotidyltransferase</keyword>
<evidence type="ECO:0000256" key="10">
    <source>
        <dbReference type="RuleBase" id="RU004279"/>
    </source>
</evidence>
<dbReference type="EMBL" id="MN659373">
    <property type="protein sequence ID" value="QJA13858.1"/>
    <property type="molecule type" value="Genomic_DNA"/>
</dbReference>
<keyword evidence="7 9" id="KW-0804">Transcription</keyword>
<evidence type="ECO:0000256" key="2">
    <source>
        <dbReference type="ARBA" id="ARBA00007207"/>
    </source>
</evidence>
<feature type="binding site" evidence="9">
    <location>
        <position position="2035"/>
    </location>
    <ligand>
        <name>Mg(2+)</name>
        <dbReference type="ChEBI" id="CHEBI:18420"/>
    </ligand>
</feature>
<dbReference type="SUPFAM" id="SSF64484">
    <property type="entry name" value="beta and beta-prime subunits of DNA dependent RNA-polymerase"/>
    <property type="match status" value="2"/>
</dbReference>
<evidence type="ECO:0000313" key="12">
    <source>
        <dbReference type="EMBL" id="QJA13858.1"/>
    </source>
</evidence>
<evidence type="ECO:0000256" key="5">
    <source>
        <dbReference type="ARBA" id="ARBA00022679"/>
    </source>
</evidence>
<dbReference type="PANTHER" id="PTHR19376">
    <property type="entry name" value="DNA-DIRECTED RNA POLYMERASE"/>
    <property type="match status" value="1"/>
</dbReference>
<comment type="subunit">
    <text evidence="9">In plastids the minimal PEP RNA polymerase catalytic core is composed of four subunits: alpha, beta, beta', and beta''. When a (nuclear-encoded) sigma factor is associated with the core the holoenzyme is formed, which can initiate transcription.</text>
</comment>
<accession>A0A6H1XEB7</accession>
<gene>
    <name evidence="9 12" type="primary">rpoC1</name>
</gene>
<dbReference type="InterPro" id="IPR034678">
    <property type="entry name" value="RNApol_RpoC1"/>
</dbReference>
<dbReference type="GO" id="GO:0006351">
    <property type="term" value="P:DNA-templated transcription"/>
    <property type="evidence" value="ECO:0007669"/>
    <property type="project" value="UniProtKB-UniRule"/>
</dbReference>
<dbReference type="RefSeq" id="YP_009774589.1">
    <property type="nucleotide sequence ID" value="NC_047441.1"/>
</dbReference>
<dbReference type="GO" id="GO:0003677">
    <property type="term" value="F:DNA binding"/>
    <property type="evidence" value="ECO:0007669"/>
    <property type="project" value="UniProtKB-UniRule"/>
</dbReference>
<keyword evidence="9" id="KW-0479">Metal-binding</keyword>
<dbReference type="GO" id="GO:0000287">
    <property type="term" value="F:magnesium ion binding"/>
    <property type="evidence" value="ECO:0007669"/>
    <property type="project" value="UniProtKB-UniRule"/>
</dbReference>
<comment type="cofactor">
    <cofactor evidence="9">
        <name>Mg(2+)</name>
        <dbReference type="ChEBI" id="CHEBI:18420"/>
    </cofactor>
    <text evidence="9">Binds 1 Mg(2+) ion per subunit.</text>
</comment>
<keyword evidence="9" id="KW-0460">Magnesium</keyword>
<evidence type="ECO:0000256" key="6">
    <source>
        <dbReference type="ARBA" id="ARBA00022695"/>
    </source>
</evidence>
<dbReference type="InterPro" id="IPR000722">
    <property type="entry name" value="RNA_pol_asu"/>
</dbReference>
<organism evidence="12">
    <name type="scientific">Aphanochaete confervicola</name>
    <dbReference type="NCBI Taxonomy" id="764104"/>
    <lineage>
        <taxon>Eukaryota</taxon>
        <taxon>Viridiplantae</taxon>
        <taxon>Chlorophyta</taxon>
        <taxon>core chlorophytes</taxon>
        <taxon>Chlorophyceae</taxon>
        <taxon>OCC clade</taxon>
        <taxon>Chaetophorales</taxon>
        <taxon>Aphanochaetaceae</taxon>
        <taxon>Aphanochaete</taxon>
    </lineage>
</organism>
<dbReference type="SMART" id="SM00663">
    <property type="entry name" value="RPOLA_N"/>
    <property type="match status" value="1"/>
</dbReference>
<evidence type="ECO:0000256" key="9">
    <source>
        <dbReference type="HAMAP-Rule" id="MF_01323"/>
    </source>
</evidence>
<dbReference type="Pfam" id="PF04983">
    <property type="entry name" value="RNA_pol_Rpb1_3"/>
    <property type="match status" value="1"/>
</dbReference>
<comment type="function">
    <text evidence="1 9 10">DNA-dependent RNA polymerase catalyzes the transcription of DNA into RNA using the four ribonucleoside triphosphates as substrates.</text>
</comment>
<keyword evidence="3 9" id="KW-0240">DNA-directed RNA polymerase</keyword>
<dbReference type="Gene3D" id="4.10.860.120">
    <property type="entry name" value="RNA polymerase II, clamp domain"/>
    <property type="match status" value="1"/>
</dbReference>
<comment type="subcellular location">
    <subcellularLocation>
        <location evidence="9">Plastid</location>
        <location evidence="9">Chloroplast</location>
    </subcellularLocation>
</comment>
<dbReference type="GO" id="GO:0009507">
    <property type="term" value="C:chloroplast"/>
    <property type="evidence" value="ECO:0007669"/>
    <property type="project" value="UniProtKB-SubCell"/>
</dbReference>
<feature type="binding site" evidence="9">
    <location>
        <position position="2033"/>
    </location>
    <ligand>
        <name>Mg(2+)</name>
        <dbReference type="ChEBI" id="CHEBI:18420"/>
    </ligand>
</feature>
<comment type="similarity">
    <text evidence="2 9">Belongs to the RNA polymerase beta' chain family. RpoC1 subfamily.</text>
</comment>
<dbReference type="InterPro" id="IPR044893">
    <property type="entry name" value="RNA_pol_Rpb1_clamp_domain"/>
</dbReference>
<comment type="cofactor">
    <cofactor evidence="9">
        <name>Zn(2+)</name>
        <dbReference type="ChEBI" id="CHEBI:29105"/>
    </cofactor>
    <text evidence="9">Binds 1 Zn(2+) ion per subunit.</text>
</comment>
<dbReference type="InterPro" id="IPR006592">
    <property type="entry name" value="RNA_pol_N"/>
</dbReference>
<reference evidence="12" key="1">
    <citation type="submission" date="2019-11" db="EMBL/GenBank/DDBJ databases">
        <title>The Chloroplast Genome of the Green Alga Aphanochaete confervicola.</title>
        <authorList>
            <person name="Liu B."/>
        </authorList>
    </citation>
    <scope>NUCLEOTIDE SEQUENCE</scope>
</reference>
<dbReference type="GO" id="GO:0000428">
    <property type="term" value="C:DNA-directed RNA polymerase complex"/>
    <property type="evidence" value="ECO:0007669"/>
    <property type="project" value="UniProtKB-KW"/>
</dbReference>
<sequence>MFKNNLVNNLNTKISTESNKHKDFSTINNYATFQNASRFDEIKLITIGLASPDKVRNWAETKLPDGTILGQVYNANTLHHKTLKPLKGGLFCERIFGPTKDFQCSCGIQKEKPVSRIVHRNNRQFCSKCNVEYTWSLKRRYQLGYIRLVSPVTHLWYLKSSPSFIAVMLDMKRKDVEAITYCAETLTIDNAWKPGRHEVRQWSSFKGLSKQSFLISDNRELQNGLIRQTIKESFLKNNNFIKLTKLNFSITQPKIINSYLNHFKNSKISYDFWWRFFSIQTSISSNILRTKSGKFFPFSEFFLMRNQHLNNINLKKNRKNTDFIKKNRHKTQIAKKCIYNLKNIINFNKKIYKHMVYSNSTKYCLLNNFYFEIYSWHGINQNISVTTVRSLESIRLKKKYNFAKNWTYFLKSVQMEKQHKESLHSFDLKKIIQLNSLPITFSNQDQYEKIVIQNISNGLSKSYLDLHFKDELGEYPLFNNIKSFMQLNLTNKKFILVFSWKIFWDFAYKIAKLESSKHFKNCNDLIYKLYTNKLFLKRNMKFLIQNKKLSNSIRFYDFNTSKKVKFLKKKIYLNSEKKKNKLNNQFLNLTVNPHNKGYLQKRFYLRALRFNFCFNRISFKLFLLVTQYFFKKILNSFNNFSKQNRSIFSLNVLIKQKKKLLLALIRKIRIEMNCWKIFQKIIKLQNFVTKNNLNIIFNNKLLFVNLIKDLSKSLVESCTTQNFLRKQLPKSSNLTQLQELSPKKKGILYQENSTQVFPILRRNSMTVLSNIYKQLNYWYKEQLFLSKNPNNMKLTFSLKIEKAILILNFFLKFSIQNYLKNKSRISKFLKNKNFLNKNSLKNFLYQREVLFDRLLKLIQKYYFFKKLCFLIQSDEKGLNIFIDKMHLIQQKPSNYIGNFERCLDLFFEEIFKTSKLCQKKIQFLFKQHNGLPERATSQSFSLNKKLQLDQFSPINKINNLKIRKITEKKWPESQKSNKIALNLTISEILLIRKNKYFGSKKFIEVIKHKDFGREYGSFVNNKVISNIKIQKKFVQKRKNLCSAFFLSGRNISSKNQPSVYIPLSILIIKFYKSIILAKIPYETAEKLESRDNSNESTRSIFTEVLIVELNKIILRILLITNFFAKNNINKVKKQPSNFEIKHQKLYFLYKYSLNNINYNLKKQGIFFEKFNIKRELAIKTKFVYCFNLVLNSENKISTLLEANIFKKGLFRLSSVSGLFSLDVLSFFKKNFFHRFSISNWKNWIKILKLDILQCLLSTTLVKSYHFRNFFEKKLLLLNTNFEYINEIKKDKSDSNNKINFDHYHWYSKILSFCKLQKKSQIDLWKLVQLKKLLNFSKLQKKSFYQIDQSSFLSHNFMKQRSLKQLTIPLKTNLNKFFLMSRNYLLNINFCSESDLFNFKAYKNANLQFVSFYKKNLLNNKKYKWSRSIMNLKNCLFNNLNVIALNKTVFRIKVLKASVEPILNFCNFIFSTPFYISLNNNKSSRSLFGIKKISKKVITKIIKEILSLYVNELNFIEIKTHKPVSIKSSLNSLIEKKLTVFKAFTSSLPNVINSKECRWSEFLFNNIYCISHRYSWNIEMELHTFLNYINVPDNPYDVSIGVYGHRLMKSAVFREPPPVIGGGLIQKLLAEFNPTESKKIIQQITKQIRIVNGLLVKSSNNTESRTLRQKRTFLLRRLKYIRSVSYKFTENFFKLLKNNDDTLHKKTISLENNKKLEVEKQNFNLVKSPSNSSFLVDSYIKEDKSSVSLNTLNNFLVNVKKPSQITITDLLKRSLSHKDSLPNSNLSQYLKINNLRAVLKESRPEWMVLSFLPVLPPDLRPIIQIQNQVAASDLNRLYQKVIFRNERLKRFLKDSASSNSPQMKFAYRLLQEAVDNLIDNGKGKGSAETDNRGRPLKSLTELLKGKKGRFRQNLLGKRVDYSGRSVIVVGPRLRLHECGLPKEMALELFMPFLIQKIFKSGKASTILGAKKIIQNEPNQTWHFLTKVMRENPVLLNRAPTLHRLGFQSFQPKLVHGRAILLHPLVCPAFNADFDGDQMAVHVPITVEAKVEAWKIMLARNHLLSAATGEPMLVPSQDMVLGSYYLTVKNPKLYLEMGRGHSLFKTHNYFYNSMEEVVQSYQCHKIHLHSNIWLKWNQNFETDMSAEKLLEIQLNKNGQYRQIFNQFSRYLYNTGDLKVQYIQTTPGRVLFFSLLNLK</sequence>
<dbReference type="HAMAP" id="MF_01323">
    <property type="entry name" value="RNApol_bact_RpoC1"/>
    <property type="match status" value="1"/>
</dbReference>
<keyword evidence="9" id="KW-0862">Zinc</keyword>
<evidence type="ECO:0000256" key="3">
    <source>
        <dbReference type="ARBA" id="ARBA00022478"/>
    </source>
</evidence>
<dbReference type="InterPro" id="IPR042102">
    <property type="entry name" value="RNA_pol_Rpb1_3_sf"/>
</dbReference>
<keyword evidence="12" id="KW-0150">Chloroplast</keyword>
<dbReference type="InterPro" id="IPR007066">
    <property type="entry name" value="RNA_pol_Rpb1_3"/>
</dbReference>
<proteinExistence type="inferred from homology"/>
<evidence type="ECO:0000256" key="1">
    <source>
        <dbReference type="ARBA" id="ARBA00004026"/>
    </source>
</evidence>
<feature type="binding site" evidence="9">
    <location>
        <position position="129"/>
    </location>
    <ligand>
        <name>Zn(2+)</name>
        <dbReference type="ChEBI" id="CHEBI:29105"/>
    </ligand>
</feature>
<comment type="catalytic activity">
    <reaction evidence="8 9 10">
        <text>RNA(n) + a ribonucleoside 5'-triphosphate = RNA(n+1) + diphosphate</text>
        <dbReference type="Rhea" id="RHEA:21248"/>
        <dbReference type="Rhea" id="RHEA-COMP:14527"/>
        <dbReference type="Rhea" id="RHEA-COMP:17342"/>
        <dbReference type="ChEBI" id="CHEBI:33019"/>
        <dbReference type="ChEBI" id="CHEBI:61557"/>
        <dbReference type="ChEBI" id="CHEBI:140395"/>
        <dbReference type="EC" id="2.7.7.6"/>
    </reaction>
</comment>
<protein>
    <recommendedName>
        <fullName evidence="9">DNA-directed RNA polymerase subunit beta'</fullName>
        <ecNumber evidence="9">2.7.7.6</ecNumber>
    </recommendedName>
    <alternativeName>
        <fullName evidence="9">PEP</fullName>
    </alternativeName>
    <alternativeName>
        <fullName evidence="9">Plastid-encoded RNA polymerase subunit beta'</fullName>
        <shortName evidence="9">RNA polymerase subunit beta'</shortName>
    </alternativeName>
</protein>
<dbReference type="Gene3D" id="2.40.40.20">
    <property type="match status" value="1"/>
</dbReference>
<dbReference type="EC" id="2.7.7.6" evidence="9"/>
<geneLocation type="chloroplast" evidence="12"/>
<dbReference type="GeneID" id="54626656"/>
<feature type="binding site" evidence="9">
    <location>
        <position position="126"/>
    </location>
    <ligand>
        <name>Zn(2+)</name>
        <dbReference type="ChEBI" id="CHEBI:29105"/>
    </ligand>
</feature>
<dbReference type="Gene3D" id="1.10.274.100">
    <property type="entry name" value="RNA polymerase Rpb1, domain 3"/>
    <property type="match status" value="1"/>
</dbReference>
<feature type="domain" description="RNA polymerase N-terminal" evidence="11">
    <location>
        <begin position="1804"/>
        <end position="2085"/>
    </location>
</feature>